<keyword evidence="3" id="KW-1185">Reference proteome</keyword>
<evidence type="ECO:0000256" key="1">
    <source>
        <dbReference type="SAM" id="MobiDB-lite"/>
    </source>
</evidence>
<evidence type="ECO:0000313" key="3">
    <source>
        <dbReference type="Proteomes" id="UP000023152"/>
    </source>
</evidence>
<dbReference type="AlphaFoldDB" id="X6N700"/>
<comment type="caution">
    <text evidence="2">The sequence shown here is derived from an EMBL/GenBank/DDBJ whole genome shotgun (WGS) entry which is preliminary data.</text>
</comment>
<dbReference type="OrthoDB" id="419317at2759"/>
<feature type="region of interest" description="Disordered" evidence="1">
    <location>
        <begin position="127"/>
        <end position="169"/>
    </location>
</feature>
<name>X6N700_RETFI</name>
<dbReference type="EMBL" id="ASPP01011950">
    <property type="protein sequence ID" value="ETO21082.1"/>
    <property type="molecule type" value="Genomic_DNA"/>
</dbReference>
<organism evidence="2 3">
    <name type="scientific">Reticulomyxa filosa</name>
    <dbReference type="NCBI Taxonomy" id="46433"/>
    <lineage>
        <taxon>Eukaryota</taxon>
        <taxon>Sar</taxon>
        <taxon>Rhizaria</taxon>
        <taxon>Retaria</taxon>
        <taxon>Foraminifera</taxon>
        <taxon>Monothalamids</taxon>
        <taxon>Reticulomyxidae</taxon>
        <taxon>Reticulomyxa</taxon>
    </lineage>
</organism>
<gene>
    <name evidence="2" type="ORF">RFI_16121</name>
</gene>
<proteinExistence type="predicted"/>
<dbReference type="Proteomes" id="UP000023152">
    <property type="component" value="Unassembled WGS sequence"/>
</dbReference>
<accession>X6N700</accession>
<feature type="compositionally biased region" description="Acidic residues" evidence="1">
    <location>
        <begin position="19"/>
        <end position="30"/>
    </location>
</feature>
<protein>
    <submittedName>
        <fullName evidence="2">Uncharacterized protein</fullName>
    </submittedName>
</protein>
<dbReference type="Gene3D" id="1.10.8.10">
    <property type="entry name" value="DNA helicase RuvA subunit, C-terminal domain"/>
    <property type="match status" value="1"/>
</dbReference>
<feature type="region of interest" description="Disordered" evidence="1">
    <location>
        <begin position="15"/>
        <end position="38"/>
    </location>
</feature>
<evidence type="ECO:0000313" key="2">
    <source>
        <dbReference type="EMBL" id="ETO21082.1"/>
    </source>
</evidence>
<reference evidence="2 3" key="1">
    <citation type="journal article" date="2013" name="Curr. Biol.">
        <title>The Genome of the Foraminiferan Reticulomyxa filosa.</title>
        <authorList>
            <person name="Glockner G."/>
            <person name="Hulsmann N."/>
            <person name="Schleicher M."/>
            <person name="Noegel A.A."/>
            <person name="Eichinger L."/>
            <person name="Gallinger C."/>
            <person name="Pawlowski J."/>
            <person name="Sierra R."/>
            <person name="Euteneuer U."/>
            <person name="Pillet L."/>
            <person name="Moustafa A."/>
            <person name="Platzer M."/>
            <person name="Groth M."/>
            <person name="Szafranski K."/>
            <person name="Schliwa M."/>
        </authorList>
    </citation>
    <scope>NUCLEOTIDE SEQUENCE [LARGE SCALE GENOMIC DNA]</scope>
</reference>
<feature type="compositionally biased region" description="Low complexity" evidence="1">
    <location>
        <begin position="135"/>
        <end position="169"/>
    </location>
</feature>
<sequence>MQQLMGMMLLQQLQQGGGGDEEDGYEDDGSGDANPLGGVNPPAGVIQVTSAEKQAIDRVSLFIYFFFVCPETPHPHMYTLNVNNKQQLVVNLKTYTQAAEAYMVCDKNEELAASYLVENSLGASAFDLPRTTAPSNQSQSQNQSSQSRNNNSGNDNNDNTGTQNDNDTS</sequence>